<feature type="transmembrane region" description="Helical" evidence="2">
    <location>
        <begin position="61"/>
        <end position="85"/>
    </location>
</feature>
<dbReference type="EMBL" id="OY731399">
    <property type="protein sequence ID" value="CAJ1925724.1"/>
    <property type="molecule type" value="Genomic_DNA"/>
</dbReference>
<dbReference type="AlphaFoldDB" id="A0AA86SFY1"/>
<evidence type="ECO:0000256" key="2">
    <source>
        <dbReference type="SAM" id="Phobius"/>
    </source>
</evidence>
<dbReference type="Pfam" id="PF23299">
    <property type="entry name" value="DUF7081"/>
    <property type="match status" value="1"/>
</dbReference>
<name>A0AA86SFY1_9FABA</name>
<dbReference type="PANTHER" id="PTHR33345:SF6">
    <property type="entry name" value="OS03G0747200 PROTEIN"/>
    <property type="match status" value="1"/>
</dbReference>
<sequence>MSVSNLDCIDCRISGLKETALHSTARLHQRMKKPIPGLLFSDASYIFGQMLYFVLTAPMLLARHFMCAFTIPWLLSSMLLLMPYISGEHTEMERRGIPNLQPVPPEVYGEGYPYAPENWPETGDIWRWRTGRRIVRKGMYFQDRYLYLPDRLLRALKEEKKQSESAQSSSKTRQKYIFASKVAFKNYIKTYFPGTDPEAVFSTFYWKIPALPPGYVNEVAIPAIPLRQIPPQALPAPAIPLLQIAHEAYNSNGDNAIMEAIIMSIGEKIGLDAEYHWRRCIGRTDMISHVYNLLQTWRQVANELLARIDTALYCGTNLEDISKEDDSVMAQSVDNGNDKKENTGGNVEANDPLPQLLTVEVEVNQVIENFNSRGRECRVIVERLHLQDLRNRGTDKKRVG</sequence>
<protein>
    <recommendedName>
        <fullName evidence="3">DUF7081 domain-containing protein</fullName>
    </recommendedName>
</protein>
<evidence type="ECO:0000259" key="3">
    <source>
        <dbReference type="Pfam" id="PF23299"/>
    </source>
</evidence>
<keyword evidence="5" id="KW-1185">Reference proteome</keyword>
<keyword evidence="2" id="KW-0472">Membrane</keyword>
<keyword evidence="2" id="KW-1133">Transmembrane helix</keyword>
<gene>
    <name evidence="4" type="ORF">AYBTSS11_LOCUS3923</name>
</gene>
<dbReference type="PANTHER" id="PTHR33345">
    <property type="entry name" value="ADAPTER PROTEIN, PUTATIVE-RELATED"/>
    <property type="match status" value="1"/>
</dbReference>
<feature type="region of interest" description="Disordered" evidence="1">
    <location>
        <begin position="325"/>
        <end position="351"/>
    </location>
</feature>
<proteinExistence type="predicted"/>
<feature type="domain" description="DUF7081" evidence="3">
    <location>
        <begin position="102"/>
        <end position="210"/>
    </location>
</feature>
<dbReference type="Gramene" id="rna-AYBTSS11_LOCUS3923">
    <property type="protein sequence ID" value="CAJ1925724.1"/>
    <property type="gene ID" value="gene-AYBTSS11_LOCUS3923"/>
</dbReference>
<keyword evidence="2" id="KW-0812">Transmembrane</keyword>
<organism evidence="4 5">
    <name type="scientific">Sphenostylis stenocarpa</name>
    <dbReference type="NCBI Taxonomy" id="92480"/>
    <lineage>
        <taxon>Eukaryota</taxon>
        <taxon>Viridiplantae</taxon>
        <taxon>Streptophyta</taxon>
        <taxon>Embryophyta</taxon>
        <taxon>Tracheophyta</taxon>
        <taxon>Spermatophyta</taxon>
        <taxon>Magnoliopsida</taxon>
        <taxon>eudicotyledons</taxon>
        <taxon>Gunneridae</taxon>
        <taxon>Pentapetalae</taxon>
        <taxon>rosids</taxon>
        <taxon>fabids</taxon>
        <taxon>Fabales</taxon>
        <taxon>Fabaceae</taxon>
        <taxon>Papilionoideae</taxon>
        <taxon>50 kb inversion clade</taxon>
        <taxon>NPAAA clade</taxon>
        <taxon>indigoferoid/millettioid clade</taxon>
        <taxon>Phaseoleae</taxon>
        <taxon>Sphenostylis</taxon>
    </lineage>
</organism>
<dbReference type="Proteomes" id="UP001189624">
    <property type="component" value="Chromosome 2"/>
</dbReference>
<dbReference type="InterPro" id="IPR055508">
    <property type="entry name" value="DUF7081"/>
</dbReference>
<evidence type="ECO:0000313" key="4">
    <source>
        <dbReference type="EMBL" id="CAJ1925724.1"/>
    </source>
</evidence>
<evidence type="ECO:0000313" key="5">
    <source>
        <dbReference type="Proteomes" id="UP001189624"/>
    </source>
</evidence>
<feature type="transmembrane region" description="Helical" evidence="2">
    <location>
        <begin position="35"/>
        <end position="55"/>
    </location>
</feature>
<evidence type="ECO:0000256" key="1">
    <source>
        <dbReference type="SAM" id="MobiDB-lite"/>
    </source>
</evidence>
<accession>A0AA86SFY1</accession>
<reference evidence="4" key="1">
    <citation type="submission" date="2023-10" db="EMBL/GenBank/DDBJ databases">
        <authorList>
            <person name="Domelevo Entfellner J.-B."/>
        </authorList>
    </citation>
    <scope>NUCLEOTIDE SEQUENCE</scope>
</reference>